<sequence length="285" mass="32530">MKNLKLNDGNSMPIVGFGTYKATEQEGIDAVKHALLNGYRSIDTAAVYGNEEAVGKGIKQSGVARDDIFVTTKLWRKNLGYDSAKQEFENSLVRLGLDYIDLYLIHWPANSKNYDNWQHANAEAWRAMEDLQAEGKIKSIGVSNFYEEHLEALFKTTRVKPAVNQIEFHPGYWQPELVAYCKKQNIAVESWSPLARGKVFENDVLKKIAKAHDITVAKVCLRWIIQHEVIVIPKSTTNKRIEANIKLFDFKLSDSEMKQIDQLPKFGFSGEHPNFWPDNILEDID</sequence>
<accession>A0ABT7ZTZ6</accession>
<organism evidence="5 6">
    <name type="scientific">Winogradskyella bathintestinalis</name>
    <dbReference type="NCBI Taxonomy" id="3035208"/>
    <lineage>
        <taxon>Bacteria</taxon>
        <taxon>Pseudomonadati</taxon>
        <taxon>Bacteroidota</taxon>
        <taxon>Flavobacteriia</taxon>
        <taxon>Flavobacteriales</taxon>
        <taxon>Flavobacteriaceae</taxon>
        <taxon>Winogradskyella</taxon>
    </lineage>
</organism>
<evidence type="ECO:0000256" key="1">
    <source>
        <dbReference type="ARBA" id="ARBA00007905"/>
    </source>
</evidence>
<evidence type="ECO:0000256" key="2">
    <source>
        <dbReference type="ARBA" id="ARBA00022857"/>
    </source>
</evidence>
<keyword evidence="3" id="KW-0560">Oxidoreductase</keyword>
<dbReference type="PROSITE" id="PS00062">
    <property type="entry name" value="ALDOKETO_REDUCTASE_2"/>
    <property type="match status" value="1"/>
</dbReference>
<comment type="similarity">
    <text evidence="1">Belongs to the aldo/keto reductase family.</text>
</comment>
<dbReference type="PRINTS" id="PR00069">
    <property type="entry name" value="ALDKETRDTASE"/>
</dbReference>
<evidence type="ECO:0000313" key="6">
    <source>
        <dbReference type="Proteomes" id="UP001231197"/>
    </source>
</evidence>
<dbReference type="PIRSF" id="PIRSF000097">
    <property type="entry name" value="AKR"/>
    <property type="match status" value="1"/>
</dbReference>
<evidence type="ECO:0000313" key="5">
    <source>
        <dbReference type="EMBL" id="MDN3492496.1"/>
    </source>
</evidence>
<keyword evidence="6" id="KW-1185">Reference proteome</keyword>
<dbReference type="InterPro" id="IPR018170">
    <property type="entry name" value="Aldo/ket_reductase_CS"/>
</dbReference>
<evidence type="ECO:0000259" key="4">
    <source>
        <dbReference type="Pfam" id="PF00248"/>
    </source>
</evidence>
<reference evidence="5 6" key="1">
    <citation type="journal article" date="2023" name="Int. J. Syst. Evol. Microbiol.">
        <title>Winogradskyella bathintestinalis sp. nov., isolated from the intestine of the deep-sea loosejaw dragonfish, Malacosteus niger.</title>
        <authorList>
            <person name="Uniacke-Lowe S."/>
            <person name="Johnson C.N."/>
            <person name="Stanton C."/>
            <person name="Hill C."/>
            <person name="Ross P."/>
        </authorList>
    </citation>
    <scope>NUCLEOTIDE SEQUENCE [LARGE SCALE GENOMIC DNA]</scope>
    <source>
        <strain evidence="5 6">APC 3343</strain>
    </source>
</reference>
<gene>
    <name evidence="5" type="ORF">QMA06_07175</name>
</gene>
<dbReference type="Pfam" id="PF00248">
    <property type="entry name" value="Aldo_ket_red"/>
    <property type="match status" value="1"/>
</dbReference>
<dbReference type="InterPro" id="IPR023210">
    <property type="entry name" value="NADP_OxRdtase_dom"/>
</dbReference>
<name>A0ABT7ZTZ6_9FLAO</name>
<evidence type="ECO:0000256" key="3">
    <source>
        <dbReference type="ARBA" id="ARBA00023002"/>
    </source>
</evidence>
<dbReference type="InterPro" id="IPR020471">
    <property type="entry name" value="AKR"/>
</dbReference>
<dbReference type="CDD" id="cd19071">
    <property type="entry name" value="AKR_AKR1-5-like"/>
    <property type="match status" value="1"/>
</dbReference>
<dbReference type="EMBL" id="JASDDK010000002">
    <property type="protein sequence ID" value="MDN3492496.1"/>
    <property type="molecule type" value="Genomic_DNA"/>
</dbReference>
<dbReference type="PROSITE" id="PS00798">
    <property type="entry name" value="ALDOKETO_REDUCTASE_1"/>
    <property type="match status" value="1"/>
</dbReference>
<proteinExistence type="inferred from homology"/>
<keyword evidence="2" id="KW-0521">NADP</keyword>
<comment type="caution">
    <text evidence="5">The sequence shown here is derived from an EMBL/GenBank/DDBJ whole genome shotgun (WGS) entry which is preliminary data.</text>
</comment>
<dbReference type="SUPFAM" id="SSF51430">
    <property type="entry name" value="NAD(P)-linked oxidoreductase"/>
    <property type="match status" value="1"/>
</dbReference>
<dbReference type="Proteomes" id="UP001231197">
    <property type="component" value="Unassembled WGS sequence"/>
</dbReference>
<protein>
    <submittedName>
        <fullName evidence="5">Aldo/keto reductase</fullName>
    </submittedName>
</protein>
<dbReference type="PANTHER" id="PTHR43827">
    <property type="entry name" value="2,5-DIKETO-D-GLUCONIC ACID REDUCTASE"/>
    <property type="match status" value="1"/>
</dbReference>
<dbReference type="InterPro" id="IPR036812">
    <property type="entry name" value="NAD(P)_OxRdtase_dom_sf"/>
</dbReference>
<dbReference type="PROSITE" id="PS00063">
    <property type="entry name" value="ALDOKETO_REDUCTASE_3"/>
    <property type="match status" value="1"/>
</dbReference>
<dbReference type="Gene3D" id="3.20.20.100">
    <property type="entry name" value="NADP-dependent oxidoreductase domain"/>
    <property type="match status" value="1"/>
</dbReference>
<feature type="domain" description="NADP-dependent oxidoreductase" evidence="4">
    <location>
        <begin position="17"/>
        <end position="263"/>
    </location>
</feature>
<dbReference type="RefSeq" id="WP_290206189.1">
    <property type="nucleotide sequence ID" value="NZ_JASDDK010000002.1"/>
</dbReference>
<dbReference type="PANTHER" id="PTHR43827:SF3">
    <property type="entry name" value="NADP-DEPENDENT OXIDOREDUCTASE DOMAIN-CONTAINING PROTEIN"/>
    <property type="match status" value="1"/>
</dbReference>